<evidence type="ECO:0000313" key="2">
    <source>
        <dbReference type="Proteomes" id="UP000238479"/>
    </source>
</evidence>
<organism evidence="1 2">
    <name type="scientific">Rosa chinensis</name>
    <name type="common">China rose</name>
    <dbReference type="NCBI Taxonomy" id="74649"/>
    <lineage>
        <taxon>Eukaryota</taxon>
        <taxon>Viridiplantae</taxon>
        <taxon>Streptophyta</taxon>
        <taxon>Embryophyta</taxon>
        <taxon>Tracheophyta</taxon>
        <taxon>Spermatophyta</taxon>
        <taxon>Magnoliopsida</taxon>
        <taxon>eudicotyledons</taxon>
        <taxon>Gunneridae</taxon>
        <taxon>Pentapetalae</taxon>
        <taxon>rosids</taxon>
        <taxon>fabids</taxon>
        <taxon>Rosales</taxon>
        <taxon>Rosaceae</taxon>
        <taxon>Rosoideae</taxon>
        <taxon>Rosoideae incertae sedis</taxon>
        <taxon>Rosa</taxon>
    </lineage>
</organism>
<dbReference type="AlphaFoldDB" id="A0A2P6RJB1"/>
<keyword evidence="2" id="KW-1185">Reference proteome</keyword>
<reference evidence="1 2" key="1">
    <citation type="journal article" date="2018" name="Nat. Genet.">
        <title>The Rosa genome provides new insights in the design of modern roses.</title>
        <authorList>
            <person name="Bendahmane M."/>
        </authorList>
    </citation>
    <scope>NUCLEOTIDE SEQUENCE [LARGE SCALE GENOMIC DNA]</scope>
    <source>
        <strain evidence="2">cv. Old Blush</strain>
    </source>
</reference>
<sequence>MLGFNLKFPLKFDLFSMVYGRIGDTGLSNIRNWCFLSLSSTTNFRRSWCFRS</sequence>
<gene>
    <name evidence="1" type="ORF">RchiOBHm_Chr2g0089841</name>
</gene>
<dbReference type="EMBL" id="PDCK01000040">
    <property type="protein sequence ID" value="PRQ46514.1"/>
    <property type="molecule type" value="Genomic_DNA"/>
</dbReference>
<evidence type="ECO:0000313" key="1">
    <source>
        <dbReference type="EMBL" id="PRQ46514.1"/>
    </source>
</evidence>
<proteinExistence type="predicted"/>
<dbReference type="Proteomes" id="UP000238479">
    <property type="component" value="Chromosome 2"/>
</dbReference>
<name>A0A2P6RJB1_ROSCH</name>
<comment type="caution">
    <text evidence="1">The sequence shown here is derived from an EMBL/GenBank/DDBJ whole genome shotgun (WGS) entry which is preliminary data.</text>
</comment>
<accession>A0A2P6RJB1</accession>
<protein>
    <submittedName>
        <fullName evidence="1">Uncharacterized protein</fullName>
    </submittedName>
</protein>
<dbReference type="Gramene" id="PRQ46514">
    <property type="protein sequence ID" value="PRQ46514"/>
    <property type="gene ID" value="RchiOBHm_Chr2g0089841"/>
</dbReference>